<feature type="compositionally biased region" description="Basic residues" evidence="1">
    <location>
        <begin position="66"/>
        <end position="103"/>
    </location>
</feature>
<accession>A0A6J4IK40</accession>
<evidence type="ECO:0000256" key="1">
    <source>
        <dbReference type="SAM" id="MobiDB-lite"/>
    </source>
</evidence>
<feature type="compositionally biased region" description="Basic and acidic residues" evidence="1">
    <location>
        <begin position="53"/>
        <end position="65"/>
    </location>
</feature>
<feature type="compositionally biased region" description="Basic residues" evidence="1">
    <location>
        <begin position="229"/>
        <end position="238"/>
    </location>
</feature>
<feature type="compositionally biased region" description="Basic residues" evidence="1">
    <location>
        <begin position="200"/>
        <end position="220"/>
    </location>
</feature>
<evidence type="ECO:0000313" key="2">
    <source>
        <dbReference type="EMBL" id="CAA9252175.1"/>
    </source>
</evidence>
<dbReference type="EMBL" id="CADCSZ010000147">
    <property type="protein sequence ID" value="CAA9252175.1"/>
    <property type="molecule type" value="Genomic_DNA"/>
</dbReference>
<feature type="non-terminal residue" evidence="2">
    <location>
        <position position="1"/>
    </location>
</feature>
<name>A0A6J4IK40_9ACTN</name>
<feature type="region of interest" description="Disordered" evidence="1">
    <location>
        <begin position="200"/>
        <end position="303"/>
    </location>
</feature>
<feature type="non-terminal residue" evidence="2">
    <location>
        <position position="303"/>
    </location>
</feature>
<reference evidence="2" key="1">
    <citation type="submission" date="2020-02" db="EMBL/GenBank/DDBJ databases">
        <authorList>
            <person name="Meier V. D."/>
        </authorList>
    </citation>
    <scope>NUCLEOTIDE SEQUENCE</scope>
    <source>
        <strain evidence="2">AVDCRST_MAG76</strain>
    </source>
</reference>
<feature type="region of interest" description="Disordered" evidence="1">
    <location>
        <begin position="1"/>
        <end position="138"/>
    </location>
</feature>
<feature type="compositionally biased region" description="Basic residues" evidence="1">
    <location>
        <begin position="262"/>
        <end position="277"/>
    </location>
</feature>
<proteinExistence type="predicted"/>
<organism evidence="2">
    <name type="scientific">uncultured Acidimicrobiales bacterium</name>
    <dbReference type="NCBI Taxonomy" id="310071"/>
    <lineage>
        <taxon>Bacteria</taxon>
        <taxon>Bacillati</taxon>
        <taxon>Actinomycetota</taxon>
        <taxon>Acidimicrobiia</taxon>
        <taxon>Acidimicrobiales</taxon>
        <taxon>environmental samples</taxon>
    </lineage>
</organism>
<feature type="compositionally biased region" description="Pro residues" evidence="1">
    <location>
        <begin position="124"/>
        <end position="133"/>
    </location>
</feature>
<sequence>AQDHHRHRSLQRLRCHHRAGARRCRAPRLRRHAQHRWPQRRCGGRRGRVRGRERREPPPAGDGHRRPGLGRRRHHRDRRRGRSSGRRRPQRRPHGARPGRSLHTRADRPGLRHERRVHPAGEPGRPPPPPPPARRPRDLGRVLKHQRRYAALSWPLLRRQGRRGLARRQLRRRARPLRYRDHHRRARIVHHWHEPLRQRRWARRQRNGRGVRQRVRRAHGPGRPPTRGARTRGRRPAGRRPGDRASGGRGQGHPTLSGAHRPGGRWCRRGQRPRRRGPCALLPPHRPRRPPAGEDGTGHGTGL</sequence>
<feature type="compositionally biased region" description="Basic residues" evidence="1">
    <location>
        <begin position="1"/>
        <end position="52"/>
    </location>
</feature>
<protein>
    <submittedName>
        <fullName evidence="2">Dehydrogenases with different specificities (Related to short-chain alcohol dehydrogenases)</fullName>
    </submittedName>
</protein>
<gene>
    <name evidence="2" type="ORF">AVDCRST_MAG76-2339</name>
</gene>
<dbReference type="AlphaFoldDB" id="A0A6J4IK40"/>